<reference evidence="5 6" key="1">
    <citation type="journal article" date="2012" name="PLoS Pathog.">
        <title>Diverse lifestyles and strategies of plant pathogenesis encoded in the genomes of eighteen Dothideomycetes fungi.</title>
        <authorList>
            <person name="Ohm R.A."/>
            <person name="Feau N."/>
            <person name="Henrissat B."/>
            <person name="Schoch C.L."/>
            <person name="Horwitz B.A."/>
            <person name="Barry K.W."/>
            <person name="Condon B.J."/>
            <person name="Copeland A.C."/>
            <person name="Dhillon B."/>
            <person name="Glaser F."/>
            <person name="Hesse C.N."/>
            <person name="Kosti I."/>
            <person name="LaButti K."/>
            <person name="Lindquist E.A."/>
            <person name="Lucas S."/>
            <person name="Salamov A.A."/>
            <person name="Bradshaw R.E."/>
            <person name="Ciuffetti L."/>
            <person name="Hamelin R.C."/>
            <person name="Kema G.H.J."/>
            <person name="Lawrence C."/>
            <person name="Scott J.A."/>
            <person name="Spatafora J.W."/>
            <person name="Turgeon B.G."/>
            <person name="de Wit P.J.G.M."/>
            <person name="Zhong S."/>
            <person name="Goodwin S.B."/>
            <person name="Grigoriev I.V."/>
        </authorList>
    </citation>
    <scope>NUCLEOTIDE SEQUENCE [LARGE SCALE GENOMIC DNA]</scope>
    <source>
        <strain evidence="5 6">UAMH 10762</strain>
    </source>
</reference>
<dbReference type="AlphaFoldDB" id="M2MZX7"/>
<dbReference type="PANTHER" id="PTHR15672">
    <property type="entry name" value="CAMP-REGULATED PHOSPHOPROTEIN 21 RELATED R3H DOMAIN CONTAINING PROTEIN"/>
    <property type="match status" value="1"/>
</dbReference>
<dbReference type="RefSeq" id="XP_007675695.1">
    <property type="nucleotide sequence ID" value="XM_007677505.1"/>
</dbReference>
<dbReference type="GeneID" id="19114381"/>
<dbReference type="CDD" id="cd02642">
    <property type="entry name" value="R3H_encore_like"/>
    <property type="match status" value="1"/>
</dbReference>
<accession>M2MZX7</accession>
<gene>
    <name evidence="5" type="ORF">BAUCODRAFT_443346</name>
</gene>
<evidence type="ECO:0000313" key="5">
    <source>
        <dbReference type="EMBL" id="EMC97198.1"/>
    </source>
</evidence>
<dbReference type="EMBL" id="KB445554">
    <property type="protein sequence ID" value="EMC97198.1"/>
    <property type="molecule type" value="Genomic_DNA"/>
</dbReference>
<feature type="domain" description="SUZ" evidence="4">
    <location>
        <begin position="285"/>
        <end position="370"/>
    </location>
</feature>
<evidence type="ECO:0000313" key="6">
    <source>
        <dbReference type="Proteomes" id="UP000011761"/>
    </source>
</evidence>
<evidence type="ECO:0000256" key="1">
    <source>
        <dbReference type="ARBA" id="ARBA00022553"/>
    </source>
</evidence>
<dbReference type="Gene3D" id="3.30.1370.50">
    <property type="entry name" value="R3H-like domain"/>
    <property type="match status" value="1"/>
</dbReference>
<dbReference type="PROSITE" id="PS51061">
    <property type="entry name" value="R3H"/>
    <property type="match status" value="1"/>
</dbReference>
<dbReference type="HOGENOM" id="CLU_018298_0_0_1"/>
<sequence length="696" mass="75056">MVLIPSLVSRRRHGKAPVVFLYPRLAPSSMPTSPTQHIHLRKQKSTSCNVRGSLKCRLTTPKLLCRLRTPPQLSISSGSAKPPSLDGKSIVSGTTFALDEKESLRPDDSASLKAIEDEDAFSPPVSTMSRPDNATSEGVRAFSDQLREISAMEPSGHSLSTQTFTATASLPARTLYDPQQPSGAGPQNAAMLTSRATDFAIDFPPDPKLLEALESHRDRVVVVKLETDIRDFINDPKEGMIDLPQFNAYHRMLAHKAAEYYMLGHTVDENACGVRLYKTVQTCLRPQLTGLATPSTAASTPPPNAPAMTILRRGLKAPAIVNGSNVPSMSNSEDGEDGPDDAKANRKQLTLKEREARYEAARLRIMGESKPSGYPEEAKPKDISRSSSITGKKTRNKKRADSDDGFEARSAYSAYFTPSFGTGTFAPGTYGASGYMDAGNGNVMPGSMQSQEPSSAFQPYFAQVSMPWSGVGPHQSPRVPQIGYDLSGEFQRAVSVQGAGMQQTPGMQSSFAPGYQQSFYGGQQPWAQQHYLTPQLGMHINNGFHGGSGGRPTSASSHAQNGQPYQYGQLPSQAFPGRPPSKLEHPLPGSYKGKHFNPQSQTFVPGQQSTPSVASFSPQAATAGAAPFGVSPQAPSAQPQHSTYNLPDRQPTVPALSPTPIHPMMHPLPQPVFPKQVSPNQPLPPRSLQSRHLPKN</sequence>
<keyword evidence="1" id="KW-0597">Phosphoprotein</keyword>
<feature type="compositionally biased region" description="Polar residues" evidence="2">
    <location>
        <begin position="551"/>
        <end position="572"/>
    </location>
</feature>
<dbReference type="SUPFAM" id="SSF82708">
    <property type="entry name" value="R3H domain"/>
    <property type="match status" value="1"/>
</dbReference>
<evidence type="ECO:0000256" key="2">
    <source>
        <dbReference type="SAM" id="MobiDB-lite"/>
    </source>
</evidence>
<feature type="region of interest" description="Disordered" evidence="2">
    <location>
        <begin position="542"/>
        <end position="696"/>
    </location>
</feature>
<dbReference type="InterPro" id="IPR001374">
    <property type="entry name" value="R3H_dom"/>
</dbReference>
<dbReference type="Proteomes" id="UP000011761">
    <property type="component" value="Unassembled WGS sequence"/>
</dbReference>
<feature type="region of interest" description="Disordered" evidence="2">
    <location>
        <begin position="321"/>
        <end position="405"/>
    </location>
</feature>
<feature type="compositionally biased region" description="Polar residues" evidence="2">
    <location>
        <begin position="597"/>
        <end position="620"/>
    </location>
</feature>
<name>M2MZX7_BAUPA</name>
<dbReference type="InterPro" id="IPR051937">
    <property type="entry name" value="R3H_domain_containing"/>
</dbReference>
<dbReference type="OrthoDB" id="278430at2759"/>
<dbReference type="OMA" id="PFCRVPP"/>
<proteinExistence type="predicted"/>
<evidence type="ECO:0000259" key="3">
    <source>
        <dbReference type="PROSITE" id="PS51061"/>
    </source>
</evidence>
<keyword evidence="6" id="KW-1185">Reference proteome</keyword>
<protein>
    <recommendedName>
        <fullName evidence="7">SUZ domain-containing protein</fullName>
    </recommendedName>
</protein>
<evidence type="ECO:0008006" key="7">
    <source>
        <dbReference type="Google" id="ProtNLM"/>
    </source>
</evidence>
<dbReference type="Pfam" id="PF12752">
    <property type="entry name" value="SUZ"/>
    <property type="match status" value="1"/>
</dbReference>
<dbReference type="PROSITE" id="PS51673">
    <property type="entry name" value="SUZ"/>
    <property type="match status" value="1"/>
</dbReference>
<dbReference type="GO" id="GO:0006012">
    <property type="term" value="P:galactose metabolic process"/>
    <property type="evidence" value="ECO:0007669"/>
    <property type="project" value="TreeGrafter"/>
</dbReference>
<dbReference type="PANTHER" id="PTHR15672:SF8">
    <property type="entry name" value="PROTEIN ENCORE"/>
    <property type="match status" value="1"/>
</dbReference>
<dbReference type="GO" id="GO:0003676">
    <property type="term" value="F:nucleic acid binding"/>
    <property type="evidence" value="ECO:0007669"/>
    <property type="project" value="UniProtKB-UniRule"/>
</dbReference>
<dbReference type="InterPro" id="IPR024771">
    <property type="entry name" value="SUZ"/>
</dbReference>
<feature type="compositionally biased region" description="Basic and acidic residues" evidence="2">
    <location>
        <begin position="340"/>
        <end position="367"/>
    </location>
</feature>
<feature type="domain" description="R3H" evidence="3">
    <location>
        <begin position="219"/>
        <end position="286"/>
    </location>
</feature>
<dbReference type="STRING" id="717646.M2MZX7"/>
<dbReference type="eggNOG" id="KOG2953">
    <property type="taxonomic scope" value="Eukaryota"/>
</dbReference>
<evidence type="ECO:0000259" key="4">
    <source>
        <dbReference type="PROSITE" id="PS51673"/>
    </source>
</evidence>
<dbReference type="InterPro" id="IPR036867">
    <property type="entry name" value="R3H_dom_sf"/>
</dbReference>
<dbReference type="Pfam" id="PF01424">
    <property type="entry name" value="R3H"/>
    <property type="match status" value="1"/>
</dbReference>
<feature type="compositionally biased region" description="Polar residues" evidence="2">
    <location>
        <begin position="633"/>
        <end position="645"/>
    </location>
</feature>
<feature type="compositionally biased region" description="Polar residues" evidence="2">
    <location>
        <begin position="322"/>
        <end position="332"/>
    </location>
</feature>
<dbReference type="KEGG" id="bcom:BAUCODRAFT_443346"/>
<organism evidence="5 6">
    <name type="scientific">Baudoinia panamericana (strain UAMH 10762)</name>
    <name type="common">Angels' share fungus</name>
    <name type="synonym">Baudoinia compniacensis (strain UAMH 10762)</name>
    <dbReference type="NCBI Taxonomy" id="717646"/>
    <lineage>
        <taxon>Eukaryota</taxon>
        <taxon>Fungi</taxon>
        <taxon>Dikarya</taxon>
        <taxon>Ascomycota</taxon>
        <taxon>Pezizomycotina</taxon>
        <taxon>Dothideomycetes</taxon>
        <taxon>Dothideomycetidae</taxon>
        <taxon>Mycosphaerellales</taxon>
        <taxon>Teratosphaeriaceae</taxon>
        <taxon>Baudoinia</taxon>
    </lineage>
</organism>